<dbReference type="RefSeq" id="WP_154143536.1">
    <property type="nucleotide sequence ID" value="NZ_JARXNK020000106.1"/>
</dbReference>
<keyword evidence="1" id="KW-0175">Coiled coil</keyword>
<proteinExistence type="predicted"/>
<organism evidence="2 3">
    <name type="scientific">Raoultella lignicola</name>
    <dbReference type="NCBI Taxonomy" id="3040939"/>
    <lineage>
        <taxon>Bacteria</taxon>
        <taxon>Pseudomonadati</taxon>
        <taxon>Pseudomonadota</taxon>
        <taxon>Gammaproteobacteria</taxon>
        <taxon>Enterobacterales</taxon>
        <taxon>Enterobacteriaceae</taxon>
        <taxon>Klebsiella/Raoultella group</taxon>
        <taxon>Raoultella</taxon>
    </lineage>
</organism>
<dbReference type="Gene3D" id="1.20.1270.340">
    <property type="match status" value="1"/>
</dbReference>
<keyword evidence="3" id="KW-1185">Reference proteome</keyword>
<dbReference type="NCBIfam" id="NF007500">
    <property type="entry name" value="PRK10093.1"/>
    <property type="match status" value="1"/>
</dbReference>
<dbReference type="EMBL" id="JARXNK020000106">
    <property type="protein sequence ID" value="MEL0554418.1"/>
    <property type="molecule type" value="Genomic_DNA"/>
</dbReference>
<accession>A0ABU9FDD6</accession>
<evidence type="ECO:0000313" key="2">
    <source>
        <dbReference type="EMBL" id="MEL0554418.1"/>
    </source>
</evidence>
<protein>
    <submittedName>
        <fullName evidence="2">Primosomal replication protein N</fullName>
    </submittedName>
</protein>
<name>A0ABU9FDD6_9ENTR</name>
<gene>
    <name evidence="2" type="primary">priC</name>
    <name evidence="2" type="ORF">QFI96_022285</name>
</gene>
<comment type="caution">
    <text evidence="2">The sequence shown here is derived from an EMBL/GenBank/DDBJ whole genome shotgun (WGS) entry which is preliminary data.</text>
</comment>
<evidence type="ECO:0000313" key="3">
    <source>
        <dbReference type="Proteomes" id="UP001312893"/>
    </source>
</evidence>
<dbReference type="InterPro" id="IPR038338">
    <property type="entry name" value="PriC_sf"/>
</dbReference>
<evidence type="ECO:0000256" key="1">
    <source>
        <dbReference type="SAM" id="Coils"/>
    </source>
</evidence>
<dbReference type="Proteomes" id="UP001312893">
    <property type="component" value="Unassembled WGS sequence"/>
</dbReference>
<sequence length="175" mass="20439">MKTTRLLQTLENQLAQLAVQLAPLAQHATLSARFDRQLFRTRSTLMQSCLEEAQQHFAELRQAVENQQLPQVSWLAERLVAQIAALNREAATWSLRQWDSASPGLQRWQRRRLQHQEYERRLLAMRNDRQRQLAQATTLEDQQRLAKEVDAYAGRLARCRDALEKIEAVLARITR</sequence>
<dbReference type="InterPro" id="IPR010890">
    <property type="entry name" value="PriC"/>
</dbReference>
<reference evidence="2 3" key="1">
    <citation type="submission" date="2024-04" db="EMBL/GenBank/DDBJ databases">
        <title>Two novel Raoultella species associated with bleeding cankers of broadleaf hosts, Raoultella scottia sp. nov. and Raoultella lignicola sp. nov.</title>
        <authorList>
            <person name="Brady C.L."/>
        </authorList>
    </citation>
    <scope>NUCLEOTIDE SEQUENCE [LARGE SCALE GENOMIC DNA]</scope>
    <source>
        <strain evidence="2 3">TW_WC1a.1</strain>
    </source>
</reference>
<feature type="coiled-coil region" evidence="1">
    <location>
        <begin position="76"/>
        <end position="135"/>
    </location>
</feature>
<dbReference type="Pfam" id="PF07445">
    <property type="entry name" value="PriC"/>
    <property type="match status" value="1"/>
</dbReference>